<gene>
    <name evidence="6" type="ORF">F2P56_008442</name>
</gene>
<dbReference type="PANTHER" id="PTHR11017:SF570">
    <property type="entry name" value="DISEASE RESISTANCE PROTEIN (TIR-NBS CLASS)-RELATED"/>
    <property type="match status" value="1"/>
</dbReference>
<evidence type="ECO:0000256" key="1">
    <source>
        <dbReference type="ARBA" id="ARBA00022614"/>
    </source>
</evidence>
<evidence type="ECO:0000256" key="3">
    <source>
        <dbReference type="ARBA" id="ARBA00022821"/>
    </source>
</evidence>
<dbReference type="Pfam" id="PF20160">
    <property type="entry name" value="C-JID"/>
    <property type="match status" value="1"/>
</dbReference>
<dbReference type="Gene3D" id="3.80.10.10">
    <property type="entry name" value="Ribonuclease Inhibitor"/>
    <property type="match status" value="2"/>
</dbReference>
<proteinExistence type="predicted"/>
<reference evidence="6" key="1">
    <citation type="submission" date="2015-10" db="EMBL/GenBank/DDBJ databases">
        <authorList>
            <person name="Martinez-Garcia P.J."/>
            <person name="Crepeau M.W."/>
            <person name="Puiu D."/>
            <person name="Gonzalez-Ibeas D."/>
            <person name="Whalen J."/>
            <person name="Stevens K."/>
            <person name="Paul R."/>
            <person name="Butterfield T."/>
            <person name="Britton M."/>
            <person name="Reagan R."/>
            <person name="Chakraborty S."/>
            <person name="Walawage S.L."/>
            <person name="Vasquez-Gross H.A."/>
            <person name="Cardeno C."/>
            <person name="Famula R."/>
            <person name="Pratt K."/>
            <person name="Kuruganti S."/>
            <person name="Aradhya M.K."/>
            <person name="Leslie C.A."/>
            <person name="Dandekar A.M."/>
            <person name="Salzberg S.L."/>
            <person name="Wegrzyn J.L."/>
            <person name="Langley C.H."/>
            <person name="Neale D.B."/>
        </authorList>
    </citation>
    <scope>NUCLEOTIDE SEQUENCE</scope>
    <source>
        <tissue evidence="6">Leaves</tissue>
    </source>
</reference>
<dbReference type="InterPro" id="IPR045344">
    <property type="entry name" value="C-JID"/>
</dbReference>
<dbReference type="Gramene" id="Jr04_02980_p1">
    <property type="protein sequence ID" value="cds.Jr04_02980_p1"/>
    <property type="gene ID" value="Jr04_02980"/>
</dbReference>
<keyword evidence="2" id="KW-0677">Repeat</keyword>
<evidence type="ECO:0000256" key="2">
    <source>
        <dbReference type="ARBA" id="ARBA00022737"/>
    </source>
</evidence>
<dbReference type="Pfam" id="PF23286">
    <property type="entry name" value="LRR_13"/>
    <property type="match status" value="1"/>
</dbReference>
<dbReference type="SUPFAM" id="SSF52058">
    <property type="entry name" value="L domain-like"/>
    <property type="match status" value="1"/>
</dbReference>
<name>A0A834CV78_JUGRE</name>
<evidence type="ECO:0000259" key="5">
    <source>
        <dbReference type="Pfam" id="PF23286"/>
    </source>
</evidence>
<evidence type="ECO:0000259" key="4">
    <source>
        <dbReference type="Pfam" id="PF20160"/>
    </source>
</evidence>
<dbReference type="AlphaFoldDB" id="A0A834CV78"/>
<dbReference type="EMBL" id="LIHL02000004">
    <property type="protein sequence ID" value="KAF5471669.1"/>
    <property type="molecule type" value="Genomic_DNA"/>
</dbReference>
<reference evidence="6" key="2">
    <citation type="submission" date="2020-03" db="EMBL/GenBank/DDBJ databases">
        <title>Walnut 2.0.</title>
        <authorList>
            <person name="Marrano A."/>
            <person name="Britton M."/>
            <person name="Zimin A.V."/>
            <person name="Zaini P.A."/>
            <person name="Workman R."/>
            <person name="Puiu D."/>
            <person name="Bianco L."/>
            <person name="Allen B.J."/>
            <person name="Troggio M."/>
            <person name="Leslie C.A."/>
            <person name="Timp W."/>
            <person name="Dendekar A."/>
            <person name="Salzberg S.L."/>
            <person name="Neale D.B."/>
        </authorList>
    </citation>
    <scope>NUCLEOTIDE SEQUENCE</scope>
    <source>
        <tissue evidence="6">Leaves</tissue>
    </source>
</reference>
<sequence length="687" mass="78208">MHDLLQEMGRELVREESPKEPGKRSRLWFYEDVRHVLEENTGTNKVEGIVVDIPKADDRICLSPKAFVKMKNLRLFINRNARFSGRLNYLPNELRMLDWPECPLQSLPSNFHEKKLVEFRMPSSHIKELGQGFKSSPNLTIMDFSYCESLIKIPDLSRSHSLKKLNLSCCTNLVEIHNSVGFLDKLVSWSLFGCSNLRGLPRSLKLRSLEWLNFYGCSSLTDFPEIECEMKHLRQIGLEYTAIKELPSSIGNLTGLQSLYLKGCKNLIRLPSSILQLQHLESLHLNDCPNLVKNVGDNKQSMASEYETSSNAELLPLLPVSDSSISDDDYSTIAIPFYLESSVLSKSSFFRKSNCLTTLSWLDLSGSDIVSLPESIKGFVGLRRLYVRYCKQLQEIPKLPPNIVEVYASGCKSLESFPEVTRKLQFNICDLQALDFIDLSGCDKMLLSIRNHVANPLLCKGHDYLDGIVFPGNRIPDWFSHRKEILERNSCEIDISGHQCLDEEIRGIALCAIVGPVLSLHPRPIVSARIIGNGILRYIQKQTFNLFASDGAQMGSDHVWLGYSVLESFELKGDNLRVEFFTERSSMFFKSCGAHLVHKHEKSAEDYPSVLREKVDNIEETEISVDLMEGNQLSKRHLDEDDDPNLELNWYPLQKRHCSTLGIKILDLENPQGLKDSQEDLNLELDF</sequence>
<dbReference type="Proteomes" id="UP000619265">
    <property type="component" value="Unassembled WGS sequence"/>
</dbReference>
<feature type="domain" description="Disease resistance protein RPS4B/Roq1-like leucine-rich repeats" evidence="5">
    <location>
        <begin position="206"/>
        <end position="414"/>
    </location>
</feature>
<protein>
    <submittedName>
        <fullName evidence="6">Uncharacterized protein</fullName>
    </submittedName>
</protein>
<feature type="domain" description="C-JID" evidence="4">
    <location>
        <begin position="470"/>
        <end position="601"/>
    </location>
</feature>
<organism evidence="6 7">
    <name type="scientific">Juglans regia</name>
    <name type="common">English walnut</name>
    <dbReference type="NCBI Taxonomy" id="51240"/>
    <lineage>
        <taxon>Eukaryota</taxon>
        <taxon>Viridiplantae</taxon>
        <taxon>Streptophyta</taxon>
        <taxon>Embryophyta</taxon>
        <taxon>Tracheophyta</taxon>
        <taxon>Spermatophyta</taxon>
        <taxon>Magnoliopsida</taxon>
        <taxon>eudicotyledons</taxon>
        <taxon>Gunneridae</taxon>
        <taxon>Pentapetalae</taxon>
        <taxon>rosids</taxon>
        <taxon>fabids</taxon>
        <taxon>Fagales</taxon>
        <taxon>Juglandaceae</taxon>
        <taxon>Juglans</taxon>
    </lineage>
</organism>
<evidence type="ECO:0000313" key="7">
    <source>
        <dbReference type="Proteomes" id="UP000619265"/>
    </source>
</evidence>
<accession>A0A834CV78</accession>
<keyword evidence="3" id="KW-0611">Plant defense</keyword>
<comment type="caution">
    <text evidence="6">The sequence shown here is derived from an EMBL/GenBank/DDBJ whole genome shotgun (WGS) entry which is preliminary data.</text>
</comment>
<evidence type="ECO:0000313" key="6">
    <source>
        <dbReference type="EMBL" id="KAF5471669.1"/>
    </source>
</evidence>
<dbReference type="InterPro" id="IPR058546">
    <property type="entry name" value="RPS4B/Roq1-like_LRR"/>
</dbReference>
<dbReference type="InterPro" id="IPR044974">
    <property type="entry name" value="Disease_R_plants"/>
</dbReference>
<dbReference type="GO" id="GO:0006952">
    <property type="term" value="P:defense response"/>
    <property type="evidence" value="ECO:0007669"/>
    <property type="project" value="InterPro"/>
</dbReference>
<dbReference type="InterPro" id="IPR032675">
    <property type="entry name" value="LRR_dom_sf"/>
</dbReference>
<keyword evidence="1" id="KW-0433">Leucine-rich repeat</keyword>
<dbReference type="PANTHER" id="PTHR11017">
    <property type="entry name" value="LEUCINE-RICH REPEAT-CONTAINING PROTEIN"/>
    <property type="match status" value="1"/>
</dbReference>